<keyword evidence="2" id="KW-1185">Reference proteome</keyword>
<evidence type="ECO:0000313" key="1">
    <source>
        <dbReference type="EnsemblPlants" id="cds.evm.model.ctgX11.1"/>
    </source>
</evidence>
<sequence length="119" mass="13471">MKTKMKTAHIPVQFLNALKKHGTRGKKTLGEGLIFLKPRIGFKLEKDMGRMKLDNSKDIATIRVAKKVNVKIDEWEGQLGLVEVYMDGLDVALEMEFLDEKGSIPIPAIGSYLSWKRNL</sequence>
<name>A0A803QRG4_CANSA</name>
<evidence type="ECO:0000313" key="2">
    <source>
        <dbReference type="Proteomes" id="UP000596661"/>
    </source>
</evidence>
<dbReference type="AlphaFoldDB" id="A0A803QRG4"/>
<proteinExistence type="predicted"/>
<organism evidence="1 2">
    <name type="scientific">Cannabis sativa</name>
    <name type="common">Hemp</name>
    <name type="synonym">Marijuana</name>
    <dbReference type="NCBI Taxonomy" id="3483"/>
    <lineage>
        <taxon>Eukaryota</taxon>
        <taxon>Viridiplantae</taxon>
        <taxon>Streptophyta</taxon>
        <taxon>Embryophyta</taxon>
        <taxon>Tracheophyta</taxon>
        <taxon>Spermatophyta</taxon>
        <taxon>Magnoliopsida</taxon>
        <taxon>eudicotyledons</taxon>
        <taxon>Gunneridae</taxon>
        <taxon>Pentapetalae</taxon>
        <taxon>rosids</taxon>
        <taxon>fabids</taxon>
        <taxon>Rosales</taxon>
        <taxon>Cannabaceae</taxon>
        <taxon>Cannabis</taxon>
    </lineage>
</organism>
<reference evidence="1" key="1">
    <citation type="submission" date="2021-03" db="UniProtKB">
        <authorList>
            <consortium name="EnsemblPlants"/>
        </authorList>
    </citation>
    <scope>IDENTIFICATION</scope>
</reference>
<dbReference type="Proteomes" id="UP000596661">
    <property type="component" value="Unassembled WGS sequence"/>
</dbReference>
<accession>A0A803QRG4</accession>
<protein>
    <submittedName>
        <fullName evidence="1">Uncharacterized protein</fullName>
    </submittedName>
</protein>
<dbReference type="EnsemblPlants" id="evm.model.ctgX11.1">
    <property type="protein sequence ID" value="cds.evm.model.ctgX11.1"/>
    <property type="gene ID" value="evm.TU.ctgX11.1"/>
</dbReference>
<dbReference type="Gramene" id="evm.model.ctgX11.1">
    <property type="protein sequence ID" value="cds.evm.model.ctgX11.1"/>
    <property type="gene ID" value="evm.TU.ctgX11.1"/>
</dbReference>